<protein>
    <submittedName>
        <fullName evidence="2">DUF1499 domain-containing protein</fullName>
    </submittedName>
</protein>
<dbReference type="EMBL" id="VDUZ01000018">
    <property type="protein sequence ID" value="TXL74407.1"/>
    <property type="molecule type" value="Genomic_DNA"/>
</dbReference>
<dbReference type="RefSeq" id="WP_147848086.1">
    <property type="nucleotide sequence ID" value="NZ_VDUZ01000018.1"/>
</dbReference>
<comment type="caution">
    <text evidence="2">The sequence shown here is derived from an EMBL/GenBank/DDBJ whole genome shotgun (WGS) entry which is preliminary data.</text>
</comment>
<reference evidence="2 3" key="1">
    <citation type="submission" date="2019-06" db="EMBL/GenBank/DDBJ databases">
        <title>New taxonomy in bacterial strain CC-CFT640, isolated from vineyard.</title>
        <authorList>
            <person name="Lin S.-Y."/>
            <person name="Tsai C.-F."/>
            <person name="Young C.-C."/>
        </authorList>
    </citation>
    <scope>NUCLEOTIDE SEQUENCE [LARGE SCALE GENOMIC DNA]</scope>
    <source>
        <strain evidence="2 3">CC-CFT640</strain>
    </source>
</reference>
<dbReference type="Proteomes" id="UP000321638">
    <property type="component" value="Unassembled WGS sequence"/>
</dbReference>
<dbReference type="AlphaFoldDB" id="A0A5C8PLA3"/>
<feature type="transmembrane region" description="Helical" evidence="1">
    <location>
        <begin position="153"/>
        <end position="172"/>
    </location>
</feature>
<evidence type="ECO:0000313" key="2">
    <source>
        <dbReference type="EMBL" id="TXL74407.1"/>
    </source>
</evidence>
<feature type="transmembrane region" description="Helical" evidence="1">
    <location>
        <begin position="85"/>
        <end position="104"/>
    </location>
</feature>
<evidence type="ECO:0000256" key="1">
    <source>
        <dbReference type="SAM" id="Phobius"/>
    </source>
</evidence>
<sequence length="323" mass="33776">MPTRRPPSLAKVRLARAVFGLGLLGVLAVLLTGPAYRFGYIDVSGIQTAFGIGTSAALAAIVGGLALALLLPVREYRSTLLSTAIVWLFRLVVLCVFGVTLMFLASRAVPSLGARTDSTKLLDLAGLGAVLAVVVGILLAVTQPAGTTRPGLLSALVGVALGVAAAYVPISWRIAADNLPRINDISTDTIHPPAFVALPSPRGNTGNGSDYPGPAVAAAQRAGYPDIRPLTLKASSADAFTHVERVARGFGWEIVAREPAQGRLEAVATTAWFGFKDDIIVRLTEVTGGTRIDIRSRSRVGISDLGANAARIRLFLARLQQPA</sequence>
<keyword evidence="1" id="KW-1133">Transmembrane helix</keyword>
<dbReference type="InterPro" id="IPR010865">
    <property type="entry name" value="DUF1499"/>
</dbReference>
<proteinExistence type="predicted"/>
<dbReference type="OrthoDB" id="1523552at2"/>
<organism evidence="2 3">
    <name type="scientific">Vineibacter terrae</name>
    <dbReference type="NCBI Taxonomy" id="2586908"/>
    <lineage>
        <taxon>Bacteria</taxon>
        <taxon>Pseudomonadati</taxon>
        <taxon>Pseudomonadota</taxon>
        <taxon>Alphaproteobacteria</taxon>
        <taxon>Hyphomicrobiales</taxon>
        <taxon>Vineibacter</taxon>
    </lineage>
</organism>
<accession>A0A5C8PLA3</accession>
<feature type="transmembrane region" description="Helical" evidence="1">
    <location>
        <begin position="47"/>
        <end position="73"/>
    </location>
</feature>
<gene>
    <name evidence="2" type="ORF">FHP25_16685</name>
</gene>
<keyword evidence="1" id="KW-0812">Transmembrane</keyword>
<name>A0A5C8PLA3_9HYPH</name>
<feature type="transmembrane region" description="Helical" evidence="1">
    <location>
        <begin position="124"/>
        <end position="141"/>
    </location>
</feature>
<keyword evidence="3" id="KW-1185">Reference proteome</keyword>
<evidence type="ECO:0000313" key="3">
    <source>
        <dbReference type="Proteomes" id="UP000321638"/>
    </source>
</evidence>
<dbReference type="Pfam" id="PF07386">
    <property type="entry name" value="DUF1499"/>
    <property type="match status" value="1"/>
</dbReference>
<keyword evidence="1" id="KW-0472">Membrane</keyword>